<proteinExistence type="predicted"/>
<sequence length="230" mass="25668">MTAQENRAPKGMVLATSLPDWGEKTVLKYMHKQHADSLLSGNLRFSAASSYWEMEYPIGDPRELRSSVHIASYSPRAQDGLSPFGPQVRGNFTMTNVTFEHECDDALVSCFTLGSFEETSAGLLNREPFHYDACIEITDLHELLCIASRSGVLDPGGTGTDAIGGIHAAPVEYMEIDKKNVTQAGWIPPSPFRKSIKYGWQKEIRVIMPKYCEEAFLRVPEAAHLFRRVV</sequence>
<dbReference type="EMBL" id="CP159253">
    <property type="protein sequence ID" value="XCG46494.1"/>
    <property type="molecule type" value="Genomic_DNA"/>
</dbReference>
<reference evidence="1" key="1">
    <citation type="submission" date="2024-06" db="EMBL/GenBank/DDBJ databases">
        <title>Mesorhizobium karijinii sp. nov., a symbiont of the iconic Swainsona formosa from arid Australia.</title>
        <authorList>
            <person name="Hill Y.J."/>
            <person name="Watkin E.L.J."/>
            <person name="O'Hara G.W."/>
            <person name="Terpolilli J."/>
            <person name="Tye M.L."/>
            <person name="Kohlmeier M.G."/>
        </authorList>
    </citation>
    <scope>NUCLEOTIDE SEQUENCE</scope>
    <source>
        <strain evidence="1">WSM2240</strain>
    </source>
</reference>
<organism evidence="1">
    <name type="scientific">Mesorhizobium sp. WSM2240</name>
    <dbReference type="NCBI Taxonomy" id="3228851"/>
    <lineage>
        <taxon>Bacteria</taxon>
        <taxon>Pseudomonadati</taxon>
        <taxon>Pseudomonadota</taxon>
        <taxon>Alphaproteobacteria</taxon>
        <taxon>Hyphomicrobiales</taxon>
        <taxon>Phyllobacteriaceae</taxon>
        <taxon>Mesorhizobium</taxon>
    </lineage>
</organism>
<dbReference type="AlphaFoldDB" id="A0AAU8CII3"/>
<evidence type="ECO:0000313" key="1">
    <source>
        <dbReference type="EMBL" id="XCG46494.1"/>
    </source>
</evidence>
<dbReference type="RefSeq" id="WP_353640935.1">
    <property type="nucleotide sequence ID" value="NZ_CP159253.1"/>
</dbReference>
<gene>
    <name evidence="1" type="ORF">ABVK50_14285</name>
</gene>
<protein>
    <submittedName>
        <fullName evidence="1">Uncharacterized protein</fullName>
    </submittedName>
</protein>
<name>A0AAU8CII3_9HYPH</name>
<accession>A0AAU8CII3</accession>